<keyword evidence="8" id="KW-0238">DNA-binding</keyword>
<evidence type="ECO:0000256" key="7">
    <source>
        <dbReference type="ARBA" id="ARBA00022908"/>
    </source>
</evidence>
<dbReference type="SUPFAM" id="SSF53098">
    <property type="entry name" value="Ribonuclease H-like"/>
    <property type="match status" value="1"/>
</dbReference>
<dbReference type="PROSITE" id="PS50994">
    <property type="entry name" value="INTEGRASE"/>
    <property type="match status" value="1"/>
</dbReference>
<keyword evidence="1" id="KW-0808">Transferase</keyword>
<comment type="caution">
    <text evidence="12">The sequence shown here is derived from an EMBL/GenBank/DDBJ whole genome shotgun (WGS) entry which is preliminary data.</text>
</comment>
<evidence type="ECO:0000256" key="2">
    <source>
        <dbReference type="ARBA" id="ARBA00022695"/>
    </source>
</evidence>
<proteinExistence type="predicted"/>
<dbReference type="GO" id="GO:0046872">
    <property type="term" value="F:metal ion binding"/>
    <property type="evidence" value="ECO:0007669"/>
    <property type="project" value="UniProtKB-KW"/>
</dbReference>
<evidence type="ECO:0000256" key="5">
    <source>
        <dbReference type="ARBA" id="ARBA00022759"/>
    </source>
</evidence>
<evidence type="ECO:0000256" key="9">
    <source>
        <dbReference type="PROSITE-ProRule" id="PRU00506"/>
    </source>
</evidence>
<dbReference type="PROSITE" id="PS51027">
    <property type="entry name" value="INTEGRASE_DBD"/>
    <property type="match status" value="1"/>
</dbReference>
<dbReference type="GO" id="GO:0003677">
    <property type="term" value="F:DNA binding"/>
    <property type="evidence" value="ECO:0007669"/>
    <property type="project" value="UniProtKB-KW"/>
</dbReference>
<keyword evidence="4" id="KW-0479">Metal-binding</keyword>
<dbReference type="Pfam" id="PF00665">
    <property type="entry name" value="rve"/>
    <property type="match status" value="1"/>
</dbReference>
<evidence type="ECO:0000256" key="4">
    <source>
        <dbReference type="ARBA" id="ARBA00022723"/>
    </source>
</evidence>
<dbReference type="Gene3D" id="3.30.420.10">
    <property type="entry name" value="Ribonuclease H-like superfamily/Ribonuclease H"/>
    <property type="match status" value="1"/>
</dbReference>
<evidence type="ECO:0000256" key="8">
    <source>
        <dbReference type="ARBA" id="ARBA00023125"/>
    </source>
</evidence>
<gene>
    <name evidence="12" type="ORF">MEDL_2527</name>
</gene>
<dbReference type="InterPro" id="IPR001584">
    <property type="entry name" value="Integrase_cat-core"/>
</dbReference>
<dbReference type="InterPro" id="IPR036397">
    <property type="entry name" value="RNaseH_sf"/>
</dbReference>
<name>A0A8S3PTE6_MYTED</name>
<organism evidence="12 13">
    <name type="scientific">Mytilus edulis</name>
    <name type="common">Blue mussel</name>
    <dbReference type="NCBI Taxonomy" id="6550"/>
    <lineage>
        <taxon>Eukaryota</taxon>
        <taxon>Metazoa</taxon>
        <taxon>Spiralia</taxon>
        <taxon>Lophotrochozoa</taxon>
        <taxon>Mollusca</taxon>
        <taxon>Bivalvia</taxon>
        <taxon>Autobranchia</taxon>
        <taxon>Pteriomorphia</taxon>
        <taxon>Mytilida</taxon>
        <taxon>Mytiloidea</taxon>
        <taxon>Mytilidae</taxon>
        <taxon>Mytilinae</taxon>
        <taxon>Mytilus</taxon>
    </lineage>
</organism>
<feature type="domain" description="Integrase catalytic" evidence="10">
    <location>
        <begin position="172"/>
        <end position="339"/>
    </location>
</feature>
<evidence type="ECO:0008006" key="14">
    <source>
        <dbReference type="Google" id="ProtNLM"/>
    </source>
</evidence>
<evidence type="ECO:0000256" key="3">
    <source>
        <dbReference type="ARBA" id="ARBA00022722"/>
    </source>
</evidence>
<keyword evidence="6" id="KW-0378">Hydrolase</keyword>
<keyword evidence="7" id="KW-0229">DNA integration</keyword>
<keyword evidence="3" id="KW-0540">Nuclease</keyword>
<dbReference type="InterPro" id="IPR012337">
    <property type="entry name" value="RNaseH-like_sf"/>
</dbReference>
<evidence type="ECO:0000259" key="10">
    <source>
        <dbReference type="PROSITE" id="PS50994"/>
    </source>
</evidence>
<sequence length="446" mass="51095">MATRINLPSFSKSKSYELYKQELVAWSEITDLDKKKRGIAVALTLPEDDESKIREKVFDQIDLEDLKKDTGFTTLVEILDKHLAKDDLADSLEKFKILKILQDPKLDELSVEKKISALLKLHRQFAHPPKKRLVALLKDAGIWKEEYDENLSEIQSKCELCKMYAVTPPRPVVSMPVAKQFNEKVTIDLKQCKDRWILHMIDMWSRYTVSVFINRKKPTNVIEALMKNWVGIFGVMGALMSDNGREFSSDQMREVASILNVKVCTTARMSPYQNGLCERLHAVTDIMLIKLEAENKNVESGTHLSWANMARNSLQMWNGFSSHQLVLGKNPNLPNLMQAELPALEGTTSSEAFAKHLNTLHETRKAYIQTEADERIRRALRSKVRAAEQVYENGDMVFYKREGTERWLGPGKVVFQMEKVVFVRHGGVFVRVPPNRLCKINNNSGE</sequence>
<accession>A0A8S3PTE6</accession>
<protein>
    <recommendedName>
        <fullName evidence="14">Integrase catalytic domain-containing protein</fullName>
    </recommendedName>
</protein>
<keyword evidence="13" id="KW-1185">Reference proteome</keyword>
<dbReference type="PANTHER" id="PTHR37984:SF5">
    <property type="entry name" value="PROTEIN NYNRIN-LIKE"/>
    <property type="match status" value="1"/>
</dbReference>
<dbReference type="GO" id="GO:0016779">
    <property type="term" value="F:nucleotidyltransferase activity"/>
    <property type="evidence" value="ECO:0007669"/>
    <property type="project" value="UniProtKB-KW"/>
</dbReference>
<dbReference type="AlphaFoldDB" id="A0A8S3PTE6"/>
<dbReference type="GO" id="GO:0015074">
    <property type="term" value="P:DNA integration"/>
    <property type="evidence" value="ECO:0007669"/>
    <property type="project" value="UniProtKB-KW"/>
</dbReference>
<feature type="DNA-binding region" description="Integrase-type" evidence="9">
    <location>
        <begin position="395"/>
        <end position="443"/>
    </location>
</feature>
<evidence type="ECO:0000313" key="13">
    <source>
        <dbReference type="Proteomes" id="UP000683360"/>
    </source>
</evidence>
<dbReference type="GO" id="GO:0016787">
    <property type="term" value="F:hydrolase activity"/>
    <property type="evidence" value="ECO:0007669"/>
    <property type="project" value="UniProtKB-KW"/>
</dbReference>
<evidence type="ECO:0000256" key="1">
    <source>
        <dbReference type="ARBA" id="ARBA00022679"/>
    </source>
</evidence>
<keyword evidence="2" id="KW-0548">Nucleotidyltransferase</keyword>
<dbReference type="Proteomes" id="UP000683360">
    <property type="component" value="Unassembled WGS sequence"/>
</dbReference>
<dbReference type="GO" id="GO:0004519">
    <property type="term" value="F:endonuclease activity"/>
    <property type="evidence" value="ECO:0007669"/>
    <property type="project" value="UniProtKB-KW"/>
</dbReference>
<dbReference type="OrthoDB" id="441971at2759"/>
<reference evidence="12" key="1">
    <citation type="submission" date="2021-03" db="EMBL/GenBank/DDBJ databases">
        <authorList>
            <person name="Bekaert M."/>
        </authorList>
    </citation>
    <scope>NUCLEOTIDE SEQUENCE</scope>
</reference>
<evidence type="ECO:0000313" key="12">
    <source>
        <dbReference type="EMBL" id="CAG2187041.1"/>
    </source>
</evidence>
<dbReference type="InterPro" id="IPR050951">
    <property type="entry name" value="Retrovirus_Pol_polyprotein"/>
</dbReference>
<dbReference type="InterPro" id="IPR001037">
    <property type="entry name" value="Integrase_C_retrovir"/>
</dbReference>
<evidence type="ECO:0000259" key="11">
    <source>
        <dbReference type="PROSITE" id="PS51027"/>
    </source>
</evidence>
<feature type="domain" description="Integrase-type" evidence="11">
    <location>
        <begin position="395"/>
        <end position="443"/>
    </location>
</feature>
<keyword evidence="5" id="KW-0255">Endonuclease</keyword>
<dbReference type="EMBL" id="CAJPWZ010000152">
    <property type="protein sequence ID" value="CAG2187041.1"/>
    <property type="molecule type" value="Genomic_DNA"/>
</dbReference>
<evidence type="ECO:0000256" key="6">
    <source>
        <dbReference type="ARBA" id="ARBA00022801"/>
    </source>
</evidence>
<dbReference type="PANTHER" id="PTHR37984">
    <property type="entry name" value="PROTEIN CBG26694"/>
    <property type="match status" value="1"/>
</dbReference>